<name>A0ACB7NVR4_9PEZI</name>
<proteinExistence type="predicted"/>
<accession>A0ACB7NVR4</accession>
<dbReference type="Proteomes" id="UP000724584">
    <property type="component" value="Unassembled WGS sequence"/>
</dbReference>
<evidence type="ECO:0000313" key="1">
    <source>
        <dbReference type="EMBL" id="KAH6613356.1"/>
    </source>
</evidence>
<comment type="caution">
    <text evidence="1">The sequence shown here is derived from an EMBL/GenBank/DDBJ whole genome shotgun (WGS) entry which is preliminary data.</text>
</comment>
<dbReference type="EMBL" id="JAGIZQ010000008">
    <property type="protein sequence ID" value="KAH6613356.1"/>
    <property type="molecule type" value="Genomic_DNA"/>
</dbReference>
<reference evidence="1 2" key="1">
    <citation type="journal article" date="2021" name="Nat. Commun.">
        <title>Genetic determinants of endophytism in the Arabidopsis root mycobiome.</title>
        <authorList>
            <person name="Mesny F."/>
            <person name="Miyauchi S."/>
            <person name="Thiergart T."/>
            <person name="Pickel B."/>
            <person name="Atanasova L."/>
            <person name="Karlsson M."/>
            <person name="Huettel B."/>
            <person name="Barry K.W."/>
            <person name="Haridas S."/>
            <person name="Chen C."/>
            <person name="Bauer D."/>
            <person name="Andreopoulos W."/>
            <person name="Pangilinan J."/>
            <person name="LaButti K."/>
            <person name="Riley R."/>
            <person name="Lipzen A."/>
            <person name="Clum A."/>
            <person name="Drula E."/>
            <person name="Henrissat B."/>
            <person name="Kohler A."/>
            <person name="Grigoriev I.V."/>
            <person name="Martin F.M."/>
            <person name="Hacquard S."/>
        </authorList>
    </citation>
    <scope>NUCLEOTIDE SEQUENCE [LARGE SCALE GENOMIC DNA]</scope>
    <source>
        <strain evidence="1 2">MPI-SDFR-AT-0079</strain>
    </source>
</reference>
<gene>
    <name evidence="1" type="ORF">F5144DRAFT_401530</name>
</gene>
<sequence length="215" mass="23693">MIPANNNLNDLIPLATTLATITIYYDRHAADGTQLLMEATEWMALQMSRECAAGQWSARPMVLCPQRLQNFRSQFSRTLGAKALTPHSIARPAPLPLVHSANGTMPKEFPPKECRPPSVWNASGMRSTEQRPCLPNWAKPLPICLLPLVHFHSGVLHRPSEGRGMRANKPLGVVGVCVVMGGKYQRVFLKRATSSRKQPSASQIPRGRKITGLPT</sequence>
<keyword evidence="2" id="KW-1185">Reference proteome</keyword>
<organism evidence="1 2">
    <name type="scientific">Chaetomium tenue</name>
    <dbReference type="NCBI Taxonomy" id="1854479"/>
    <lineage>
        <taxon>Eukaryota</taxon>
        <taxon>Fungi</taxon>
        <taxon>Dikarya</taxon>
        <taxon>Ascomycota</taxon>
        <taxon>Pezizomycotina</taxon>
        <taxon>Sordariomycetes</taxon>
        <taxon>Sordariomycetidae</taxon>
        <taxon>Sordariales</taxon>
        <taxon>Chaetomiaceae</taxon>
        <taxon>Chaetomium</taxon>
    </lineage>
</organism>
<evidence type="ECO:0000313" key="2">
    <source>
        <dbReference type="Proteomes" id="UP000724584"/>
    </source>
</evidence>
<protein>
    <submittedName>
        <fullName evidence="1">Uncharacterized protein</fullName>
    </submittedName>
</protein>